<dbReference type="Proteomes" id="UP001152798">
    <property type="component" value="Chromosome 6"/>
</dbReference>
<accession>A0A9P0HMQ4</accession>
<evidence type="ECO:0000256" key="1">
    <source>
        <dbReference type="SAM" id="MobiDB-lite"/>
    </source>
</evidence>
<reference evidence="2" key="1">
    <citation type="submission" date="2022-01" db="EMBL/GenBank/DDBJ databases">
        <authorList>
            <person name="King R."/>
        </authorList>
    </citation>
    <scope>NUCLEOTIDE SEQUENCE</scope>
</reference>
<feature type="region of interest" description="Disordered" evidence="1">
    <location>
        <begin position="102"/>
        <end position="141"/>
    </location>
</feature>
<feature type="compositionally biased region" description="Basic and acidic residues" evidence="1">
    <location>
        <begin position="118"/>
        <end position="130"/>
    </location>
</feature>
<gene>
    <name evidence="2" type="ORF">NEZAVI_LOCUS13763</name>
</gene>
<evidence type="ECO:0000313" key="3">
    <source>
        <dbReference type="Proteomes" id="UP001152798"/>
    </source>
</evidence>
<feature type="compositionally biased region" description="Polar residues" evidence="1">
    <location>
        <begin position="131"/>
        <end position="141"/>
    </location>
</feature>
<dbReference type="AlphaFoldDB" id="A0A9P0HMQ4"/>
<keyword evidence="3" id="KW-1185">Reference proteome</keyword>
<proteinExistence type="predicted"/>
<organism evidence="2 3">
    <name type="scientific">Nezara viridula</name>
    <name type="common">Southern green stink bug</name>
    <name type="synonym">Cimex viridulus</name>
    <dbReference type="NCBI Taxonomy" id="85310"/>
    <lineage>
        <taxon>Eukaryota</taxon>
        <taxon>Metazoa</taxon>
        <taxon>Ecdysozoa</taxon>
        <taxon>Arthropoda</taxon>
        <taxon>Hexapoda</taxon>
        <taxon>Insecta</taxon>
        <taxon>Pterygota</taxon>
        <taxon>Neoptera</taxon>
        <taxon>Paraneoptera</taxon>
        <taxon>Hemiptera</taxon>
        <taxon>Heteroptera</taxon>
        <taxon>Panheteroptera</taxon>
        <taxon>Pentatomomorpha</taxon>
        <taxon>Pentatomoidea</taxon>
        <taxon>Pentatomidae</taxon>
        <taxon>Pentatominae</taxon>
        <taxon>Nezara</taxon>
    </lineage>
</organism>
<sequence length="141" mass="16025">MSTPRPSMKLLVESGIVPRAPNQRPLTWNSLSPKLSRNFSLRNGMHFSYRVSFVWFKWRGIRLRLRDTPTSSIMKGICLRGFPHPSRGIFLPGGHHSPGIILKEPGTRPDLRGSPISEDQRRHGGAEKNWRSVTHGTSLEY</sequence>
<evidence type="ECO:0000313" key="2">
    <source>
        <dbReference type="EMBL" id="CAH1405585.1"/>
    </source>
</evidence>
<dbReference type="EMBL" id="OV725082">
    <property type="protein sequence ID" value="CAH1405585.1"/>
    <property type="molecule type" value="Genomic_DNA"/>
</dbReference>
<protein>
    <submittedName>
        <fullName evidence="2">Uncharacterized protein</fullName>
    </submittedName>
</protein>
<name>A0A9P0HMQ4_NEZVI</name>